<feature type="region of interest" description="Disordered" evidence="2">
    <location>
        <begin position="851"/>
        <end position="889"/>
    </location>
</feature>
<sequence length="2008" mass="224639">MASGEAQSPLKGPKLSASSNSSRNDCDEMQWMLLPNNLEISSRSKPSKKQRNKEKLKSFPQENIASNVTEHLSSSPVSFQNFSRVKCNTASWLKDQLANDKKIRKRTCDSEEAFSDTDLTLSRGAMNFPVNHTVDMPEHPDEMQRPPSRRSIVEKDNSKSKNEADSAVVFERLTQLQDIISEATSLCHELEMSDESMQENGAYAMNGVSPAGSKTSNCATNMSFKDSNGSASFRNEEEHSNKCNHILEKMKQSEERLLSLKMQESLLYNMQKKDENKLSSFPAHDQTLASADDEDLANGGGFWNEESNSEHRQWSTNKALQGDALDDEEKQLHNLKEPKDIKHLHMSLERIRKRVQSMQQSPDIKNMARSLSSDDCEIGQRVAAVEFERKKLKNKLVELQEKKKMNDELLQELSYLKDVAAPLDAAKIDDCANFSLSSSRSSQCMQSKDKKRTVHTLKDADRKLSKLQSTLNQLEDMMSVLGPRINLPDESATSEVTETAGPKKDLRNVRSVVCNKRDNVRKEINGFPARRHYEAEGRANEDVDVPQATIPSQPTIVPRWTPEMQEKLRQLHTAQKHIRVINTVMASIQEAQKSGRPLSVEHLNFLTRLHRETNNESELLRERNNEPELLRERNNEPELLRERNNDSELQRERNNDSEKDPFSSDSEEFDYESEVLDNNPCENFSTDVKEICSDADKGALQQVEIKLSESKKHVKLMKDVLSSLQECEKSGRSIPMEHLQVLMDLRKDKNKVSDCESDSDVDSDVGAHGNNPTENAMSEDVSRESADILPHGAYNMEFESVRKKDFLAFVSDYNRYSSVPSTERNKKPTSQIKELPPFQSQLHSFMQMSAEGRNEDVRSSGEGGYVTKRNSESSRNSLDHVQPVQPLRHHQDNFLLTRQNVATMESQNQSCSRNLHSRSQNAKKDNINNLSGKMEKLSIQNSVNGTFTHADGPKDNLDSVSTLSSELNQSRSGEIERKTILDIFKHGRKKQVYDRNQGNRIRSNSSVESELLECSNSALAVDTTVAATWGGSSTQENFDDENEEPPEIVQRQHHVDGASGSNYHPNPKTRKSAKMGPMRETTSGASVELPNSAPCASDAAKDYQQQISTHFIQQLKRQINQLNALCQEELLCEGQQTSPNFHQNCNPNLLTPCQSLHAVPDIIHPYNQQLLLCLSQCYHTLYMQQMEIQHLHHYIRHHIDSEVIRQANVMNSQGSNGEDFEFRPWCMSANSNPLMPSNMYSNDQVSPRSSTYMPIPMKSFPSHSSSVPSNRPVRAVIHPASQENRTAQETLNNQVPPRTRANNFWDNFRSYSRQNLLSTSNTAKRNENIGLPVAPQVRQVHPMVSNGNINNGPEIANSYSSMPSDFNRSTINPDRQLPNSRVHDLVNSSKKPNINAPSNAQCRYAGIHKKESVVNVNSSSVRNLRSDQFQSIESSHPNPSSVNLIQLHPNQDLSKLGNFSPICPTSATESVASHSISDPSNIPQGEFEYHSDFLIGLYREAKTLKSDVQRQQALKMIRDLAKNEKASENESSSRNKIRNDHAVSSNKSESTAISSATPVTVDNPTIETSVNISEGADADKSVSKVSETNLPWINQNLPTAAISPLSKQVAPRSASTGAVRKKPKLQSTCFWDSLSNPQTCSFNSRENDPGWDDFSSGTLQPIRENHPDFPRNIVENIILDLQSALPFGQMKEDSSDSFWSSINAYIISRIRAHMNIPLPHKSLASLRQSLDYLTSEIKCCYNEGDFLKCISELLYDSLTCFMSTGRFTSSPPFTTLPDGSSVLESSEKSLDLSFKVPIETDDKTQELSINMPADDVFLPQFQTVLPQNILSTVETEDNSNIQPLGAAPSEEEIGREWGPEAETEPEVEAGTEADLAEADQSPGQQGNITSSSVPAADSWSAHVDQSTNVLRNGPTPNNNAGLVLNVIEGGDSVDNSEILMGAHCCPDSCAEQEIILDDVPTKLSSTEEEPQKLEEQSSQLSSTDDTNKDNNEPFPESNSSRSEVTSTK</sequence>
<evidence type="ECO:0000256" key="2">
    <source>
        <dbReference type="SAM" id="MobiDB-lite"/>
    </source>
</evidence>
<feature type="compositionally biased region" description="Polar residues" evidence="2">
    <location>
        <begin position="1881"/>
        <end position="1893"/>
    </location>
</feature>
<feature type="compositionally biased region" description="Basic residues" evidence="2">
    <location>
        <begin position="45"/>
        <end position="54"/>
    </location>
</feature>
<reference evidence="3 4" key="1">
    <citation type="submission" date="2024-04" db="EMBL/GenBank/DDBJ databases">
        <authorList>
            <person name="Rising A."/>
            <person name="Reimegard J."/>
            <person name="Sonavane S."/>
            <person name="Akerstrom W."/>
            <person name="Nylinder S."/>
            <person name="Hedman E."/>
            <person name="Kallberg Y."/>
        </authorList>
    </citation>
    <scope>NUCLEOTIDE SEQUENCE [LARGE SCALE GENOMIC DNA]</scope>
</reference>
<feature type="compositionally biased region" description="Acidic residues" evidence="2">
    <location>
        <begin position="1859"/>
        <end position="1877"/>
    </location>
</feature>
<organism evidence="3 4">
    <name type="scientific">Larinioides sclopetarius</name>
    <dbReference type="NCBI Taxonomy" id="280406"/>
    <lineage>
        <taxon>Eukaryota</taxon>
        <taxon>Metazoa</taxon>
        <taxon>Ecdysozoa</taxon>
        <taxon>Arthropoda</taxon>
        <taxon>Chelicerata</taxon>
        <taxon>Arachnida</taxon>
        <taxon>Araneae</taxon>
        <taxon>Araneomorphae</taxon>
        <taxon>Entelegynae</taxon>
        <taxon>Araneoidea</taxon>
        <taxon>Araneidae</taxon>
        <taxon>Larinioides</taxon>
    </lineage>
</organism>
<feature type="region of interest" description="Disordered" evidence="2">
    <location>
        <begin position="1055"/>
        <end position="1095"/>
    </location>
</feature>
<feature type="region of interest" description="Disordered" evidence="2">
    <location>
        <begin position="1522"/>
        <end position="1580"/>
    </location>
</feature>
<feature type="compositionally biased region" description="Basic and acidic residues" evidence="2">
    <location>
        <begin position="151"/>
        <end position="163"/>
    </location>
</feature>
<feature type="compositionally biased region" description="Polar residues" evidence="2">
    <location>
        <begin position="1996"/>
        <end position="2008"/>
    </location>
</feature>
<dbReference type="Proteomes" id="UP001497382">
    <property type="component" value="Unassembled WGS sequence"/>
</dbReference>
<accession>A0AAV2BIA4</accession>
<feature type="coiled-coil region" evidence="1">
    <location>
        <begin position="382"/>
        <end position="412"/>
    </location>
</feature>
<feature type="compositionally biased region" description="Basic and acidic residues" evidence="2">
    <location>
        <begin position="135"/>
        <end position="144"/>
    </location>
</feature>
<feature type="compositionally biased region" description="Polar residues" evidence="2">
    <location>
        <begin position="909"/>
        <end position="920"/>
    </location>
</feature>
<feature type="compositionally biased region" description="Polar residues" evidence="2">
    <location>
        <begin position="958"/>
        <end position="972"/>
    </location>
</feature>
<feature type="compositionally biased region" description="Acidic residues" evidence="2">
    <location>
        <begin position="665"/>
        <end position="675"/>
    </location>
</feature>
<feature type="region of interest" description="Disordered" evidence="2">
    <location>
        <begin position="1959"/>
        <end position="2008"/>
    </location>
</feature>
<gene>
    <name evidence="3" type="ORF">LARSCL_LOCUS19401</name>
</gene>
<keyword evidence="4" id="KW-1185">Reference proteome</keyword>
<feature type="region of interest" description="Disordered" evidence="2">
    <location>
        <begin position="1"/>
        <end position="62"/>
    </location>
</feature>
<evidence type="ECO:0000313" key="4">
    <source>
        <dbReference type="Proteomes" id="UP001497382"/>
    </source>
</evidence>
<feature type="region of interest" description="Disordered" evidence="2">
    <location>
        <begin position="615"/>
        <end position="678"/>
    </location>
</feature>
<feature type="region of interest" description="Disordered" evidence="2">
    <location>
        <begin position="292"/>
        <end position="316"/>
    </location>
</feature>
<feature type="region of interest" description="Disordered" evidence="2">
    <location>
        <begin position="909"/>
        <end position="931"/>
    </location>
</feature>
<feature type="region of interest" description="Disordered" evidence="2">
    <location>
        <begin position="944"/>
        <end position="972"/>
    </location>
</feature>
<name>A0AAV2BIA4_9ARAC</name>
<keyword evidence="1" id="KW-0175">Coiled coil</keyword>
<comment type="caution">
    <text evidence="3">The sequence shown here is derived from an EMBL/GenBank/DDBJ whole genome shotgun (WGS) entry which is preliminary data.</text>
</comment>
<feature type="compositionally biased region" description="Basic and acidic residues" evidence="2">
    <location>
        <begin position="615"/>
        <end position="662"/>
    </location>
</feature>
<protein>
    <recommendedName>
        <fullName evidence="5">Pericentriolar material 1 protein</fullName>
    </recommendedName>
</protein>
<feature type="compositionally biased region" description="Basic and acidic residues" evidence="2">
    <location>
        <begin position="1522"/>
        <end position="1541"/>
    </location>
</feature>
<evidence type="ECO:0000313" key="3">
    <source>
        <dbReference type="EMBL" id="CAL1295659.1"/>
    </source>
</evidence>
<proteinExistence type="predicted"/>
<dbReference type="EMBL" id="CAXIEN010000376">
    <property type="protein sequence ID" value="CAL1295659.1"/>
    <property type="molecule type" value="Genomic_DNA"/>
</dbReference>
<feature type="compositionally biased region" description="Polar residues" evidence="2">
    <location>
        <begin position="1542"/>
        <end position="1572"/>
    </location>
</feature>
<evidence type="ECO:0000256" key="1">
    <source>
        <dbReference type="SAM" id="Coils"/>
    </source>
</evidence>
<feature type="region of interest" description="Disordered" evidence="2">
    <location>
        <begin position="750"/>
        <end position="781"/>
    </location>
</feature>
<evidence type="ECO:0008006" key="5">
    <source>
        <dbReference type="Google" id="ProtNLM"/>
    </source>
</evidence>
<feature type="region of interest" description="Disordered" evidence="2">
    <location>
        <begin position="1835"/>
        <end position="1902"/>
    </location>
</feature>
<feature type="region of interest" description="Disordered" evidence="2">
    <location>
        <begin position="134"/>
        <end position="163"/>
    </location>
</feature>